<organism evidence="2 3">
    <name type="scientific">Morus notabilis</name>
    <dbReference type="NCBI Taxonomy" id="981085"/>
    <lineage>
        <taxon>Eukaryota</taxon>
        <taxon>Viridiplantae</taxon>
        <taxon>Streptophyta</taxon>
        <taxon>Embryophyta</taxon>
        <taxon>Tracheophyta</taxon>
        <taxon>Spermatophyta</taxon>
        <taxon>Magnoliopsida</taxon>
        <taxon>eudicotyledons</taxon>
        <taxon>Gunneridae</taxon>
        <taxon>Pentapetalae</taxon>
        <taxon>rosids</taxon>
        <taxon>fabids</taxon>
        <taxon>Rosales</taxon>
        <taxon>Moraceae</taxon>
        <taxon>Moreae</taxon>
        <taxon>Morus</taxon>
    </lineage>
</organism>
<keyword evidence="1" id="KW-1133">Transmembrane helix</keyword>
<protein>
    <recommendedName>
        <fullName evidence="4">Transmembrane protein</fullName>
    </recommendedName>
</protein>
<keyword evidence="3" id="KW-1185">Reference proteome</keyword>
<dbReference type="KEGG" id="mnt:21404514"/>
<evidence type="ECO:0008006" key="4">
    <source>
        <dbReference type="Google" id="ProtNLM"/>
    </source>
</evidence>
<evidence type="ECO:0000313" key="3">
    <source>
        <dbReference type="Proteomes" id="UP000030645"/>
    </source>
</evidence>
<evidence type="ECO:0000313" key="2">
    <source>
        <dbReference type="EMBL" id="EXC29356.1"/>
    </source>
</evidence>
<accession>W9S6M8</accession>
<dbReference type="PANTHER" id="PTHR36350:SF3">
    <property type="entry name" value="TRANSMEMBRANE PROTEIN"/>
    <property type="match status" value="1"/>
</dbReference>
<reference evidence="3" key="1">
    <citation type="submission" date="2013-01" db="EMBL/GenBank/DDBJ databases">
        <title>Draft Genome Sequence of a Mulberry Tree, Morus notabilis C.K. Schneid.</title>
        <authorList>
            <person name="He N."/>
            <person name="Zhao S."/>
        </authorList>
    </citation>
    <scope>NUCLEOTIDE SEQUENCE</scope>
</reference>
<dbReference type="EMBL" id="KE346191">
    <property type="protein sequence ID" value="EXC29356.1"/>
    <property type="molecule type" value="Genomic_DNA"/>
</dbReference>
<evidence type="ECO:0000256" key="1">
    <source>
        <dbReference type="SAM" id="Phobius"/>
    </source>
</evidence>
<sequence>MANNSGTLMERSKYAMLKVAVPFVVFIGVGAYALTLWRKNSKVRPPLFKRSTSLALLHGGDVALQRLIDYHEARADLHKLDPAECELTVLLKDHERPDFRALTRIIAKLEMSGKEDRTIKILEDQIKDAQKKGKMHEAYEFEMLLVEMLIYKGDYEKALSRKCLTDDKISDARRPLFRAIIFLCKEPPKKKEAEPFWEKFCELRTSFGFPPVLKESVEETGIYKVGAKFDEFEKVVNRLKEDVKKAQERKSGK</sequence>
<dbReference type="OrthoDB" id="1425929at2759"/>
<dbReference type="eggNOG" id="ENOG502RZ60">
    <property type="taxonomic scope" value="Eukaryota"/>
</dbReference>
<feature type="transmembrane region" description="Helical" evidence="1">
    <location>
        <begin position="15"/>
        <end position="37"/>
    </location>
</feature>
<proteinExistence type="predicted"/>
<keyword evidence="1" id="KW-0812">Transmembrane</keyword>
<dbReference type="Proteomes" id="UP000030645">
    <property type="component" value="Unassembled WGS sequence"/>
</dbReference>
<name>W9S6M8_9ROSA</name>
<dbReference type="AlphaFoldDB" id="W9S6M8"/>
<gene>
    <name evidence="2" type="ORF">L484_021664</name>
</gene>
<dbReference type="PANTHER" id="PTHR36350">
    <property type="entry name" value="TRANSMEMBRANE PROTEIN"/>
    <property type="match status" value="1"/>
</dbReference>
<keyword evidence="1" id="KW-0472">Membrane</keyword>